<evidence type="ECO:0000313" key="8">
    <source>
        <dbReference type="EMBL" id="MCG7506848.1"/>
    </source>
</evidence>
<dbReference type="PANTHER" id="PTHR21716">
    <property type="entry name" value="TRANSMEMBRANE PROTEIN"/>
    <property type="match status" value="1"/>
</dbReference>
<evidence type="ECO:0000256" key="2">
    <source>
        <dbReference type="ARBA" id="ARBA00009773"/>
    </source>
</evidence>
<reference evidence="8 9" key="1">
    <citation type="submission" date="2022-02" db="EMBL/GenBank/DDBJ databases">
        <title>Draft genome sequence of Mezorhizobium retamae strain IRAMC:0171 isolated from Retama raetam nodules.</title>
        <authorList>
            <person name="Bengaied R."/>
            <person name="Sbissi I."/>
            <person name="Huber K."/>
            <person name="Ghodbane F."/>
            <person name="Nouioui I."/>
            <person name="Tarhouni M."/>
            <person name="Gtari M."/>
        </authorList>
    </citation>
    <scope>NUCLEOTIDE SEQUENCE [LARGE SCALE GENOMIC DNA]</scope>
    <source>
        <strain evidence="8 9">IRAMC:0171</strain>
    </source>
</reference>
<gene>
    <name evidence="8" type="ORF">L4923_17620</name>
</gene>
<keyword evidence="3 7" id="KW-0812">Transmembrane</keyword>
<keyword evidence="5 7" id="KW-0472">Membrane</keyword>
<feature type="transmembrane region" description="Helical" evidence="7">
    <location>
        <begin position="290"/>
        <end position="309"/>
    </location>
</feature>
<proteinExistence type="inferred from homology"/>
<dbReference type="PANTHER" id="PTHR21716:SF16">
    <property type="entry name" value="BLL1467 PROTEIN"/>
    <property type="match status" value="1"/>
</dbReference>
<feature type="transmembrane region" description="Helical" evidence="7">
    <location>
        <begin position="225"/>
        <end position="247"/>
    </location>
</feature>
<accession>A0ABS9QJ26</accession>
<sequence>MMTSSLITARLATVATMIAAIVVLYVGKELLLPLAIAVLLTFALAPIVSFLRKMKLPRLAAVIGAVAFAFAVMSIFSLIVAAQVSQVAGDIPKYQSNIVEKIRVLKETGSEDGIISRLGRVFERVNNEINESASPATAANARVQGEQKPLLVQIFSPQRPIETLRNIIEPLIGPLATTGLVIVIVIFMLLEREELRDRFIRLVGYSDLHRTTQALQDAGSRVGKYLLMQLVVNIAYGLPLAAGLWLLGIPNALLWGMLAIVFRFVPYIGPVIAAVIPLFLAFAVAPDWSLLIWTAGLFVLLELLSNNVIEPWLYGSRTGLSPLAIIVAAVFWAWLWGPIGLVLSTPLTVCLVVLGRHVPQFEFLQILLGDEPVLDPHERLYQRLLADDVDEATDNAEGMLEEKYLIEYHGAVGIPALLLGEQDRVRGALTRSQSADLAENARQLVANLNEIAAEEEDEGEQDHQEGGKESKNGSQVDDEGEHGFDIDLPDGSGKSVLCIGGHGELDDVAALMLAQVISVEGAECEAAGHRDLVPARIRSLPLEGRNSIVIGFLNPDSLKYSRFAVRRLRRLAPQSRIGLVLWTSPGSEPPFDQKQLAEQLEADFVAFSLVDCVVAALSDEKPRHVKPKRQRSIRRSRAASSARKKAVAATEA</sequence>
<evidence type="ECO:0000256" key="4">
    <source>
        <dbReference type="ARBA" id="ARBA00022989"/>
    </source>
</evidence>
<comment type="similarity">
    <text evidence="2">Belongs to the autoinducer-2 exporter (AI-2E) (TC 2.A.86) family.</text>
</comment>
<comment type="caution">
    <text evidence="8">The sequence shown here is derived from an EMBL/GenBank/DDBJ whole genome shotgun (WGS) entry which is preliminary data.</text>
</comment>
<evidence type="ECO:0000256" key="5">
    <source>
        <dbReference type="ARBA" id="ARBA00023136"/>
    </source>
</evidence>
<keyword evidence="4 7" id="KW-1133">Transmembrane helix</keyword>
<organism evidence="8 9">
    <name type="scientific">Mesorhizobium retamae</name>
    <dbReference type="NCBI Taxonomy" id="2912854"/>
    <lineage>
        <taxon>Bacteria</taxon>
        <taxon>Pseudomonadati</taxon>
        <taxon>Pseudomonadota</taxon>
        <taxon>Alphaproteobacteria</taxon>
        <taxon>Hyphomicrobiales</taxon>
        <taxon>Phyllobacteriaceae</taxon>
        <taxon>Mesorhizobium</taxon>
    </lineage>
</organism>
<dbReference type="InterPro" id="IPR002549">
    <property type="entry name" value="AI-2E-like"/>
</dbReference>
<evidence type="ECO:0000313" key="9">
    <source>
        <dbReference type="Proteomes" id="UP001201701"/>
    </source>
</evidence>
<feature type="compositionally biased region" description="Basic residues" evidence="6">
    <location>
        <begin position="623"/>
        <end position="646"/>
    </location>
</feature>
<keyword evidence="9" id="KW-1185">Reference proteome</keyword>
<feature type="transmembrane region" description="Helical" evidence="7">
    <location>
        <begin position="7"/>
        <end position="26"/>
    </location>
</feature>
<feature type="transmembrane region" description="Helical" evidence="7">
    <location>
        <begin position="171"/>
        <end position="190"/>
    </location>
</feature>
<dbReference type="Pfam" id="PF01594">
    <property type="entry name" value="AI-2E_transport"/>
    <property type="match status" value="1"/>
</dbReference>
<feature type="region of interest" description="Disordered" evidence="6">
    <location>
        <begin position="621"/>
        <end position="652"/>
    </location>
</feature>
<name>A0ABS9QJ26_9HYPH</name>
<evidence type="ECO:0000256" key="6">
    <source>
        <dbReference type="SAM" id="MobiDB-lite"/>
    </source>
</evidence>
<evidence type="ECO:0000256" key="1">
    <source>
        <dbReference type="ARBA" id="ARBA00004141"/>
    </source>
</evidence>
<feature type="transmembrane region" description="Helical" evidence="7">
    <location>
        <begin position="32"/>
        <end position="52"/>
    </location>
</feature>
<feature type="transmembrane region" description="Helical" evidence="7">
    <location>
        <begin position="253"/>
        <end position="283"/>
    </location>
</feature>
<feature type="transmembrane region" description="Helical" evidence="7">
    <location>
        <begin position="59"/>
        <end position="84"/>
    </location>
</feature>
<comment type="subcellular location">
    <subcellularLocation>
        <location evidence="1">Membrane</location>
        <topology evidence="1">Multi-pass membrane protein</topology>
    </subcellularLocation>
</comment>
<dbReference type="RefSeq" id="WP_239367422.1">
    <property type="nucleotide sequence ID" value="NZ_JAKREW010000018.1"/>
</dbReference>
<evidence type="ECO:0000256" key="7">
    <source>
        <dbReference type="SAM" id="Phobius"/>
    </source>
</evidence>
<evidence type="ECO:0000256" key="3">
    <source>
        <dbReference type="ARBA" id="ARBA00022692"/>
    </source>
</evidence>
<feature type="transmembrane region" description="Helical" evidence="7">
    <location>
        <begin position="321"/>
        <end position="354"/>
    </location>
</feature>
<dbReference type="Proteomes" id="UP001201701">
    <property type="component" value="Unassembled WGS sequence"/>
</dbReference>
<protein>
    <submittedName>
        <fullName evidence="8">AI-2E family transporter</fullName>
    </submittedName>
</protein>
<feature type="region of interest" description="Disordered" evidence="6">
    <location>
        <begin position="454"/>
        <end position="488"/>
    </location>
</feature>
<feature type="compositionally biased region" description="Basic and acidic residues" evidence="6">
    <location>
        <begin position="461"/>
        <end position="471"/>
    </location>
</feature>
<dbReference type="EMBL" id="JAKREW010000018">
    <property type="protein sequence ID" value="MCG7506848.1"/>
    <property type="molecule type" value="Genomic_DNA"/>
</dbReference>